<dbReference type="EMBL" id="KQ435727">
    <property type="protein sequence ID" value="KOX77835.1"/>
    <property type="molecule type" value="Genomic_DNA"/>
</dbReference>
<reference evidence="1 2" key="1">
    <citation type="submission" date="2015-07" db="EMBL/GenBank/DDBJ databases">
        <title>The genome of Melipona quadrifasciata.</title>
        <authorList>
            <person name="Pan H."/>
            <person name="Kapheim K."/>
        </authorList>
    </citation>
    <scope>NUCLEOTIDE SEQUENCE [LARGE SCALE GENOMIC DNA]</scope>
    <source>
        <strain evidence="1">0111107301</strain>
        <tissue evidence="1">Whole body</tissue>
    </source>
</reference>
<accession>A0A0M9A5U2</accession>
<sequence>VDKLTVEGEVPKLINNRKTRQKDVFDAQKPPDVDLKTTQNLRQRLRQNSKRLPYKYLSELFIASISFEIKTNITNEILAVPGHDILIFIRIYHPFIHRGKTAPKSECCTLLRLHNVIAILGSQTLAHLRDKISCVADYSISKECSNNLDNALGPMAKVVIHTFLIFN</sequence>
<proteinExistence type="predicted"/>
<dbReference type="AlphaFoldDB" id="A0A0M9A5U2"/>
<protein>
    <submittedName>
        <fullName evidence="1">Uncharacterized protein</fullName>
    </submittedName>
</protein>
<dbReference type="STRING" id="166423.A0A0M9A5U2"/>
<evidence type="ECO:0000313" key="2">
    <source>
        <dbReference type="Proteomes" id="UP000053105"/>
    </source>
</evidence>
<feature type="non-terminal residue" evidence="1">
    <location>
        <position position="1"/>
    </location>
</feature>
<evidence type="ECO:0000313" key="1">
    <source>
        <dbReference type="EMBL" id="KOX77835.1"/>
    </source>
</evidence>
<name>A0A0M9A5U2_9HYME</name>
<gene>
    <name evidence="1" type="ORF">WN51_05721</name>
</gene>
<keyword evidence="2" id="KW-1185">Reference proteome</keyword>
<organism evidence="1 2">
    <name type="scientific">Melipona quadrifasciata</name>
    <dbReference type="NCBI Taxonomy" id="166423"/>
    <lineage>
        <taxon>Eukaryota</taxon>
        <taxon>Metazoa</taxon>
        <taxon>Ecdysozoa</taxon>
        <taxon>Arthropoda</taxon>
        <taxon>Hexapoda</taxon>
        <taxon>Insecta</taxon>
        <taxon>Pterygota</taxon>
        <taxon>Neoptera</taxon>
        <taxon>Endopterygota</taxon>
        <taxon>Hymenoptera</taxon>
        <taxon>Apocrita</taxon>
        <taxon>Aculeata</taxon>
        <taxon>Apoidea</taxon>
        <taxon>Anthophila</taxon>
        <taxon>Apidae</taxon>
        <taxon>Melipona</taxon>
    </lineage>
</organism>
<dbReference type="Proteomes" id="UP000053105">
    <property type="component" value="Unassembled WGS sequence"/>
</dbReference>
<dbReference type="OrthoDB" id="46583at2759"/>